<organism evidence="1 2">
    <name type="scientific">Cetraspora pellucida</name>
    <dbReference type="NCBI Taxonomy" id="1433469"/>
    <lineage>
        <taxon>Eukaryota</taxon>
        <taxon>Fungi</taxon>
        <taxon>Fungi incertae sedis</taxon>
        <taxon>Mucoromycota</taxon>
        <taxon>Glomeromycotina</taxon>
        <taxon>Glomeromycetes</taxon>
        <taxon>Diversisporales</taxon>
        <taxon>Gigasporaceae</taxon>
        <taxon>Cetraspora</taxon>
    </lineage>
</organism>
<sequence>MSKILVEKNNILMNKIKNLMPTDIEIISKTILEDLIDEYLELLKNF</sequence>
<comment type="caution">
    <text evidence="1">The sequence shown here is derived from an EMBL/GenBank/DDBJ whole genome shotgun (WGS) entry which is preliminary data.</text>
</comment>
<evidence type="ECO:0000313" key="1">
    <source>
        <dbReference type="EMBL" id="CAG8568903.1"/>
    </source>
</evidence>
<feature type="non-terminal residue" evidence="1">
    <location>
        <position position="46"/>
    </location>
</feature>
<dbReference type="Proteomes" id="UP000789759">
    <property type="component" value="Unassembled WGS sequence"/>
</dbReference>
<gene>
    <name evidence="1" type="ORF">CPELLU_LOCUS5558</name>
</gene>
<dbReference type="AlphaFoldDB" id="A0A9N9FZP9"/>
<dbReference type="EMBL" id="CAJVQA010003188">
    <property type="protein sequence ID" value="CAG8568903.1"/>
    <property type="molecule type" value="Genomic_DNA"/>
</dbReference>
<proteinExistence type="predicted"/>
<evidence type="ECO:0000313" key="2">
    <source>
        <dbReference type="Proteomes" id="UP000789759"/>
    </source>
</evidence>
<name>A0A9N9FZP9_9GLOM</name>
<accession>A0A9N9FZP9</accession>
<protein>
    <submittedName>
        <fullName evidence="1">22600_t:CDS:1</fullName>
    </submittedName>
</protein>
<keyword evidence="2" id="KW-1185">Reference proteome</keyword>
<reference evidence="1" key="1">
    <citation type="submission" date="2021-06" db="EMBL/GenBank/DDBJ databases">
        <authorList>
            <person name="Kallberg Y."/>
            <person name="Tangrot J."/>
            <person name="Rosling A."/>
        </authorList>
    </citation>
    <scope>NUCLEOTIDE SEQUENCE</scope>
    <source>
        <strain evidence="1">FL966</strain>
    </source>
</reference>